<evidence type="ECO:0000259" key="3">
    <source>
        <dbReference type="Pfam" id="PF22680"/>
    </source>
</evidence>
<protein>
    <submittedName>
        <fullName evidence="4">Uncharacterized protein DUF4091</fullName>
    </submittedName>
</protein>
<dbReference type="OrthoDB" id="197680at2"/>
<evidence type="ECO:0000313" key="5">
    <source>
        <dbReference type="Proteomes" id="UP000295807"/>
    </source>
</evidence>
<evidence type="ECO:0000313" key="4">
    <source>
        <dbReference type="EMBL" id="TCS88818.1"/>
    </source>
</evidence>
<dbReference type="InterPro" id="IPR053850">
    <property type="entry name" value="Glyco_hydro_123_N_2"/>
</dbReference>
<proteinExistence type="predicted"/>
<evidence type="ECO:0000259" key="2">
    <source>
        <dbReference type="Pfam" id="PF13320"/>
    </source>
</evidence>
<evidence type="ECO:0000256" key="1">
    <source>
        <dbReference type="SAM" id="SignalP"/>
    </source>
</evidence>
<keyword evidence="5" id="KW-1185">Reference proteome</keyword>
<dbReference type="InterPro" id="IPR025150">
    <property type="entry name" value="GH123_cat"/>
</dbReference>
<sequence length="601" mass="67902">MIKFALPFFSLAALLASCTTSNQTASSGSNVIFADYQELPDPDPADEAAWSELDKPLYARFGSTNHRYAKSQVPPVDTDVLDAGTKDGRLDWQGKAWKGEKVNLQVVLWATEDIPAVKVNVSELATSQGEKIPATAVEAGFVRYVMTDEFAGGCGHRKPADFDSSLVADVIDVIPAMDIPARSVRPVWIQIEVPRDAAAGDYTGTLTIENSGKAEVKPLTVKLEVQDHVLPPPSEWTFHLDLWQNPFSVSRVNQVDNWSPAHFEAMTPSMELLADAGQKIITASIIHDPWNSQTYDIYESMVRWVKKKDGSWEYDYSVFDKWVEYMSDLGIGRQINCYSMVPWNLKFYYYDENLGRDTLIVAEPGTTEYNAHWRPMLESFASHLKEKGWFERTTIAMDERPLEAMQAVIELVKSVDKDFKIALAGNYHSEIAPDIYDYCLASAQHMSADTMQLRREEGKITTYYTCCVEAYPNTFTFSPPAESTWLAWHSAAKGYDGYLRWAYNCWVEDPLRDTRFRSWPAGDTYLVYPGARSSIRFEKMIDGIEDYVKIHVLKAELEENGDTEGLKKLQAMLEPFKNIPQLATVPAGKMLEEARSTLDMF</sequence>
<dbReference type="Pfam" id="PF13320">
    <property type="entry name" value="GH123_cat"/>
    <property type="match status" value="1"/>
</dbReference>
<keyword evidence="1" id="KW-0732">Signal</keyword>
<dbReference type="EMBL" id="SMAD01000002">
    <property type="protein sequence ID" value="TCS88818.1"/>
    <property type="molecule type" value="Genomic_DNA"/>
</dbReference>
<feature type="domain" description="Glycoside hydrolase 123 catalytic" evidence="2">
    <location>
        <begin position="243"/>
        <end position="553"/>
    </location>
</feature>
<dbReference type="Proteomes" id="UP000295807">
    <property type="component" value="Unassembled WGS sequence"/>
</dbReference>
<accession>A0A4R3KUM1</accession>
<comment type="caution">
    <text evidence="4">The sequence shown here is derived from an EMBL/GenBank/DDBJ whole genome shotgun (WGS) entry which is preliminary data.</text>
</comment>
<dbReference type="RefSeq" id="WP_132127940.1">
    <property type="nucleotide sequence ID" value="NZ_CP042432.1"/>
</dbReference>
<dbReference type="PROSITE" id="PS51257">
    <property type="entry name" value="PROKAR_LIPOPROTEIN"/>
    <property type="match status" value="1"/>
</dbReference>
<name>A0A4R3KUM1_9SPHI</name>
<gene>
    <name evidence="4" type="ORF">EDD80_1028</name>
</gene>
<organism evidence="4 5">
    <name type="scientific">Anseongella ginsenosidimutans</name>
    <dbReference type="NCBI Taxonomy" id="496056"/>
    <lineage>
        <taxon>Bacteria</taxon>
        <taxon>Pseudomonadati</taxon>
        <taxon>Bacteroidota</taxon>
        <taxon>Sphingobacteriia</taxon>
        <taxon>Sphingobacteriales</taxon>
        <taxon>Sphingobacteriaceae</taxon>
        <taxon>Anseongella</taxon>
    </lineage>
</organism>
<dbReference type="Pfam" id="PF22680">
    <property type="entry name" value="Glyco_hydro_123_N_2"/>
    <property type="match status" value="1"/>
</dbReference>
<feature type="signal peptide" evidence="1">
    <location>
        <begin position="1"/>
        <end position="25"/>
    </location>
</feature>
<feature type="domain" description="Glycoside hydrolase 123 N-terminal" evidence="3">
    <location>
        <begin position="61"/>
        <end position="209"/>
    </location>
</feature>
<reference evidence="4 5" key="1">
    <citation type="submission" date="2019-03" db="EMBL/GenBank/DDBJ databases">
        <title>Genomic Encyclopedia of Type Strains, Phase IV (KMG-IV): sequencing the most valuable type-strain genomes for metagenomic binning, comparative biology and taxonomic classification.</title>
        <authorList>
            <person name="Goeker M."/>
        </authorList>
    </citation>
    <scope>NUCLEOTIDE SEQUENCE [LARGE SCALE GENOMIC DNA]</scope>
    <source>
        <strain evidence="4 5">DSM 21100</strain>
    </source>
</reference>
<feature type="chain" id="PRO_5020951571" evidence="1">
    <location>
        <begin position="26"/>
        <end position="601"/>
    </location>
</feature>
<dbReference type="AlphaFoldDB" id="A0A4R3KUM1"/>